<feature type="transmembrane region" description="Helical" evidence="1">
    <location>
        <begin position="136"/>
        <end position="155"/>
    </location>
</feature>
<evidence type="ECO:0000256" key="1">
    <source>
        <dbReference type="SAM" id="Phobius"/>
    </source>
</evidence>
<protein>
    <recommendedName>
        <fullName evidence="4">DUF1189 domain-containing protein</fullName>
    </recommendedName>
</protein>
<gene>
    <name evidence="2" type="ORF">SAMN05216389_107146</name>
</gene>
<sequence>MILWRTFLQSLQIPSKKIIFKLNRTGMDTTVFYMFILLFIVSTPSLIDRINENTGFTSEMNIVFLFIYFFIFSYLPLTITIFVGITIISYAMTWIAQLMERKLHLQVLWKMAAYTSTIPFLLYTVFELFYSAPDVLLWFSLVYIVVMLIIIISVYPKKRRG</sequence>
<feature type="transmembrane region" description="Helical" evidence="1">
    <location>
        <begin position="30"/>
        <end position="47"/>
    </location>
</feature>
<dbReference type="Proteomes" id="UP000198618">
    <property type="component" value="Unassembled WGS sequence"/>
</dbReference>
<organism evidence="2 3">
    <name type="scientific">Oceanobacillus limi</name>
    <dbReference type="NCBI Taxonomy" id="930131"/>
    <lineage>
        <taxon>Bacteria</taxon>
        <taxon>Bacillati</taxon>
        <taxon>Bacillota</taxon>
        <taxon>Bacilli</taxon>
        <taxon>Bacillales</taxon>
        <taxon>Bacillaceae</taxon>
        <taxon>Oceanobacillus</taxon>
    </lineage>
</organism>
<feature type="transmembrane region" description="Helical" evidence="1">
    <location>
        <begin position="67"/>
        <end position="95"/>
    </location>
</feature>
<accession>A0A1I0CYH8</accession>
<reference evidence="2 3" key="1">
    <citation type="submission" date="2016-10" db="EMBL/GenBank/DDBJ databases">
        <authorList>
            <person name="de Groot N.N."/>
        </authorList>
    </citation>
    <scope>NUCLEOTIDE SEQUENCE [LARGE SCALE GENOMIC DNA]</scope>
    <source>
        <strain evidence="2 3">IBRC-M 10780</strain>
    </source>
</reference>
<dbReference type="STRING" id="930131.SAMN05216389_107146"/>
<evidence type="ECO:0000313" key="3">
    <source>
        <dbReference type="Proteomes" id="UP000198618"/>
    </source>
</evidence>
<proteinExistence type="predicted"/>
<feature type="transmembrane region" description="Helical" evidence="1">
    <location>
        <begin position="107"/>
        <end position="130"/>
    </location>
</feature>
<dbReference type="RefSeq" id="WP_090869290.1">
    <property type="nucleotide sequence ID" value="NZ_FOHE01000007.1"/>
</dbReference>
<keyword evidence="1" id="KW-0472">Membrane</keyword>
<keyword evidence="3" id="KW-1185">Reference proteome</keyword>
<evidence type="ECO:0000313" key="2">
    <source>
        <dbReference type="EMBL" id="SET24926.1"/>
    </source>
</evidence>
<dbReference type="OrthoDB" id="2884954at2"/>
<dbReference type="Pfam" id="PF06691">
    <property type="entry name" value="DUF1189"/>
    <property type="match status" value="1"/>
</dbReference>
<evidence type="ECO:0008006" key="4">
    <source>
        <dbReference type="Google" id="ProtNLM"/>
    </source>
</evidence>
<name>A0A1I0CYH8_9BACI</name>
<dbReference type="InterPro" id="IPR009574">
    <property type="entry name" value="DUF1189"/>
</dbReference>
<dbReference type="EMBL" id="FOHE01000007">
    <property type="protein sequence ID" value="SET24926.1"/>
    <property type="molecule type" value="Genomic_DNA"/>
</dbReference>
<keyword evidence="1" id="KW-0812">Transmembrane</keyword>
<keyword evidence="1" id="KW-1133">Transmembrane helix</keyword>
<dbReference type="AlphaFoldDB" id="A0A1I0CYH8"/>